<dbReference type="Gene3D" id="3.30.1140.40">
    <property type="entry name" value="Tctex-1"/>
    <property type="match status" value="1"/>
</dbReference>
<evidence type="ECO:0000313" key="2">
    <source>
        <dbReference type="Proteomes" id="UP001431209"/>
    </source>
</evidence>
<sequence length="97" mass="11252">MGANNDYLAFNDNQKKDVRDIVDSVVKADTEYKHVFVTQWVDKINEDVIKKLVSYNKPYKYIAFTVIAQNKGSGLHTSSSCYWEPEDKSYMYNNQGK</sequence>
<dbReference type="EMBL" id="JAOPGA020001346">
    <property type="protein sequence ID" value="KAL0487500.1"/>
    <property type="molecule type" value="Genomic_DNA"/>
</dbReference>
<reference evidence="1 2" key="1">
    <citation type="submission" date="2024-03" db="EMBL/GenBank/DDBJ databases">
        <title>The Acrasis kona genome and developmental transcriptomes reveal deep origins of eukaryotic multicellular pathways.</title>
        <authorList>
            <person name="Sheikh S."/>
            <person name="Fu C.-J."/>
            <person name="Brown M.W."/>
            <person name="Baldauf S.L."/>
        </authorList>
    </citation>
    <scope>NUCLEOTIDE SEQUENCE [LARGE SCALE GENOMIC DNA]</scope>
    <source>
        <strain evidence="1 2">ATCC MYA-3509</strain>
    </source>
</reference>
<feature type="non-terminal residue" evidence="1">
    <location>
        <position position="97"/>
    </location>
</feature>
<dbReference type="CDD" id="cd21455">
    <property type="entry name" value="DLC-like_DYNLT1_DYNLT3"/>
    <property type="match status" value="1"/>
</dbReference>
<protein>
    <submittedName>
        <fullName evidence="1">Dynein light chain</fullName>
    </submittedName>
</protein>
<dbReference type="Proteomes" id="UP001431209">
    <property type="component" value="Unassembled WGS sequence"/>
</dbReference>
<keyword evidence="2" id="KW-1185">Reference proteome</keyword>
<gene>
    <name evidence="1" type="ORF">AKO1_004200</name>
</gene>
<dbReference type="PANTHER" id="PTHR21255:SF4">
    <property type="entry name" value="DYNEIN LIGHT CHAIN TCTEX-TYPE"/>
    <property type="match status" value="1"/>
</dbReference>
<dbReference type="GO" id="GO:0045505">
    <property type="term" value="F:dynein intermediate chain binding"/>
    <property type="evidence" value="ECO:0007669"/>
    <property type="project" value="TreeGrafter"/>
</dbReference>
<comment type="caution">
    <text evidence="1">The sequence shown here is derived from an EMBL/GenBank/DDBJ whole genome shotgun (WGS) entry which is preliminary data.</text>
</comment>
<evidence type="ECO:0000313" key="1">
    <source>
        <dbReference type="EMBL" id="KAL0487500.1"/>
    </source>
</evidence>
<dbReference type="AlphaFoldDB" id="A0AAW2ZFB7"/>
<organism evidence="1 2">
    <name type="scientific">Acrasis kona</name>
    <dbReference type="NCBI Taxonomy" id="1008807"/>
    <lineage>
        <taxon>Eukaryota</taxon>
        <taxon>Discoba</taxon>
        <taxon>Heterolobosea</taxon>
        <taxon>Tetramitia</taxon>
        <taxon>Eutetramitia</taxon>
        <taxon>Acrasidae</taxon>
        <taxon>Acrasis</taxon>
    </lineage>
</organism>
<dbReference type="InterPro" id="IPR005334">
    <property type="entry name" value="Tctex-1-like"/>
</dbReference>
<dbReference type="InterPro" id="IPR038586">
    <property type="entry name" value="Tctex-1-like_sf"/>
</dbReference>
<dbReference type="GO" id="GO:0005737">
    <property type="term" value="C:cytoplasm"/>
    <property type="evidence" value="ECO:0007669"/>
    <property type="project" value="TreeGrafter"/>
</dbReference>
<dbReference type="Pfam" id="PF03645">
    <property type="entry name" value="Tctex-1"/>
    <property type="match status" value="1"/>
</dbReference>
<name>A0AAW2ZFB7_9EUKA</name>
<dbReference type="GO" id="GO:0005868">
    <property type="term" value="C:cytoplasmic dynein complex"/>
    <property type="evidence" value="ECO:0007669"/>
    <property type="project" value="TreeGrafter"/>
</dbReference>
<dbReference type="PANTHER" id="PTHR21255">
    <property type="entry name" value="T-COMPLEX-ASSOCIATED-TESTIS-EXPRESSED 1/ DYNEIN LIGHT CHAIN"/>
    <property type="match status" value="1"/>
</dbReference>
<proteinExistence type="predicted"/>
<dbReference type="GO" id="GO:0007018">
    <property type="term" value="P:microtubule-based movement"/>
    <property type="evidence" value="ECO:0007669"/>
    <property type="project" value="TreeGrafter"/>
</dbReference>
<accession>A0AAW2ZFB7</accession>